<dbReference type="RefSeq" id="WP_070177656.1">
    <property type="nucleotide sequence ID" value="NZ_BMJR01000002.1"/>
</dbReference>
<dbReference type="STRING" id="1856405.BFC17_03195"/>
<evidence type="ECO:0000259" key="2">
    <source>
        <dbReference type="Pfam" id="PF07853"/>
    </source>
</evidence>
<dbReference type="InterPro" id="IPR025962">
    <property type="entry name" value="SdpI/YhfL"/>
</dbReference>
<dbReference type="Pfam" id="PF07853">
    <property type="entry name" value="DUF1648"/>
    <property type="match status" value="1"/>
</dbReference>
<dbReference type="Proteomes" id="UP000176037">
    <property type="component" value="Unassembled WGS sequence"/>
</dbReference>
<dbReference type="Pfam" id="PF13630">
    <property type="entry name" value="SdpI"/>
    <property type="match status" value="1"/>
</dbReference>
<keyword evidence="1" id="KW-0472">Membrane</keyword>
<dbReference type="InterPro" id="IPR026272">
    <property type="entry name" value="SdpI"/>
</dbReference>
<feature type="transmembrane region" description="Helical" evidence="1">
    <location>
        <begin position="187"/>
        <end position="209"/>
    </location>
</feature>
<organism evidence="3 4">
    <name type="scientific">Alteromonas lipolytica</name>
    <dbReference type="NCBI Taxonomy" id="1856405"/>
    <lineage>
        <taxon>Bacteria</taxon>
        <taxon>Pseudomonadati</taxon>
        <taxon>Pseudomonadota</taxon>
        <taxon>Gammaproteobacteria</taxon>
        <taxon>Alteromonadales</taxon>
        <taxon>Alteromonadaceae</taxon>
        <taxon>Alteromonas/Salinimonas group</taxon>
        <taxon>Alteromonas</taxon>
    </lineage>
</organism>
<dbReference type="PANTHER" id="PTHR37810:SF5">
    <property type="entry name" value="IMMUNITY PROTEIN SDPI"/>
    <property type="match status" value="1"/>
</dbReference>
<dbReference type="PANTHER" id="PTHR37810">
    <property type="entry name" value="IMMUNITY PROTEIN SDPI"/>
    <property type="match status" value="1"/>
</dbReference>
<dbReference type="GO" id="GO:0009636">
    <property type="term" value="P:response to toxic substance"/>
    <property type="evidence" value="ECO:0007669"/>
    <property type="project" value="TreeGrafter"/>
</dbReference>
<feature type="domain" description="DUF1648" evidence="2">
    <location>
        <begin position="9"/>
        <end position="59"/>
    </location>
</feature>
<accession>A0A1E8FBJ5</accession>
<comment type="caution">
    <text evidence="3">The sequence shown here is derived from an EMBL/GenBank/DDBJ whole genome shotgun (WGS) entry which is preliminary data.</text>
</comment>
<proteinExistence type="predicted"/>
<protein>
    <recommendedName>
        <fullName evidence="2">DUF1648 domain-containing protein</fullName>
    </recommendedName>
</protein>
<keyword evidence="1" id="KW-0812">Transmembrane</keyword>
<dbReference type="AlphaFoldDB" id="A0A1E8FBJ5"/>
<keyword evidence="4" id="KW-1185">Reference proteome</keyword>
<evidence type="ECO:0000313" key="3">
    <source>
        <dbReference type="EMBL" id="OFI33280.1"/>
    </source>
</evidence>
<feature type="transmembrane region" description="Helical" evidence="1">
    <location>
        <begin position="112"/>
        <end position="133"/>
    </location>
</feature>
<reference evidence="3 4" key="1">
    <citation type="submission" date="2016-09" db="EMBL/GenBank/DDBJ databases">
        <title>Alteromonas lipolytica, a new species isolated from sea water.</title>
        <authorList>
            <person name="Wu Y.-H."/>
            <person name="Cheng H."/>
            <person name="Xu X.-W."/>
        </authorList>
    </citation>
    <scope>NUCLEOTIDE SEQUENCE [LARGE SCALE GENOMIC DNA]</scope>
    <source>
        <strain evidence="3 4">JW12</strain>
    </source>
</reference>
<keyword evidence="1" id="KW-1133">Transmembrane helix</keyword>
<dbReference type="PIRSF" id="PIRSF038959">
    <property type="entry name" value="SdpI"/>
    <property type="match status" value="1"/>
</dbReference>
<gene>
    <name evidence="3" type="ORF">BFC17_03195</name>
</gene>
<evidence type="ECO:0000313" key="4">
    <source>
        <dbReference type="Proteomes" id="UP000176037"/>
    </source>
</evidence>
<dbReference type="EMBL" id="MJIC01000015">
    <property type="protein sequence ID" value="OFI33280.1"/>
    <property type="molecule type" value="Genomic_DNA"/>
</dbReference>
<sequence length="212" mass="23065">MNTIKLAGLIVTVSVIASVTALMQIPPEFTLPVHWGISGKADASASATFALFVPPLLMLALTGLLASLKFLEPRKRHLAQSRVGIHAIFWALMALFIAVEAGYLMLANGFDVPMFQLIISALGISFMIMGNYFGKVRSNFFIGIKTPWTLCSDVVWQKTHRLAGKLTLAAGLLTSVLVWVLPTNLAGLLVAGLLVPSLLIPTAMSWWYWRAL</sequence>
<evidence type="ECO:0000256" key="1">
    <source>
        <dbReference type="SAM" id="Phobius"/>
    </source>
</evidence>
<name>A0A1E8FBJ5_9ALTE</name>
<dbReference type="OrthoDB" id="9808690at2"/>
<feature type="transmembrane region" description="Helical" evidence="1">
    <location>
        <begin position="45"/>
        <end position="71"/>
    </location>
</feature>
<feature type="transmembrane region" description="Helical" evidence="1">
    <location>
        <begin position="162"/>
        <end position="181"/>
    </location>
</feature>
<dbReference type="InterPro" id="IPR012867">
    <property type="entry name" value="DUF1648"/>
</dbReference>
<feature type="transmembrane region" description="Helical" evidence="1">
    <location>
        <begin position="83"/>
        <end position="106"/>
    </location>
</feature>